<evidence type="ECO:0000313" key="3">
    <source>
        <dbReference type="Proteomes" id="UP000254107"/>
    </source>
</evidence>
<dbReference type="CDD" id="cd00093">
    <property type="entry name" value="HTH_XRE"/>
    <property type="match status" value="1"/>
</dbReference>
<reference evidence="2 3" key="1">
    <citation type="submission" date="2018-06" db="EMBL/GenBank/DDBJ databases">
        <authorList>
            <consortium name="Pathogen Informatics"/>
            <person name="Doyle S."/>
        </authorList>
    </citation>
    <scope>NUCLEOTIDE SEQUENCE [LARGE SCALE GENOMIC DNA]</scope>
    <source>
        <strain evidence="2 3">NCTC7911</strain>
    </source>
</reference>
<keyword evidence="3" id="KW-1185">Reference proteome</keyword>
<sequence>MSDFAERLQLAIKQAGSNPSKVAEAVNVTAQATQKWKKGQISVDTLTNVIKEIGVDANWLLLGEQANQNQVNNQHGYIGGSVSQSVVNNYASQLTGDDDWLTIINNDMFPAFAIGDCVRIDAKKEAQAGNYVYVDCEGKKMLRKYRPKGFDEHGTPYTHLVAENDDYPVIDSRHQAFTVLGVAVEHKRKLV</sequence>
<dbReference type="EMBL" id="UGQC01000001">
    <property type="protein sequence ID" value="STY99075.1"/>
    <property type="molecule type" value="Genomic_DNA"/>
</dbReference>
<dbReference type="Gene3D" id="1.10.260.40">
    <property type="entry name" value="lambda repressor-like DNA-binding domains"/>
    <property type="match status" value="1"/>
</dbReference>
<dbReference type="InterPro" id="IPR001387">
    <property type="entry name" value="Cro/C1-type_HTH"/>
</dbReference>
<protein>
    <recommendedName>
        <fullName evidence="1">Peptidase S24/S26A/S26B/S26C domain-containing protein</fullName>
    </recommendedName>
</protein>
<gene>
    <name evidence="2" type="ORF">NCTC7911_00443</name>
</gene>
<dbReference type="Gene3D" id="2.10.109.10">
    <property type="entry name" value="Umud Fragment, subunit A"/>
    <property type="match status" value="1"/>
</dbReference>
<dbReference type="Proteomes" id="UP000254107">
    <property type="component" value="Unassembled WGS sequence"/>
</dbReference>
<feature type="domain" description="Peptidase S24/S26A/S26B/S26C" evidence="1">
    <location>
        <begin position="95"/>
        <end position="184"/>
    </location>
</feature>
<dbReference type="RefSeq" id="WP_115247176.1">
    <property type="nucleotide sequence ID" value="NZ_UGQC01000001.1"/>
</dbReference>
<dbReference type="InterPro" id="IPR010982">
    <property type="entry name" value="Lambda_DNA-bd_dom_sf"/>
</dbReference>
<dbReference type="Pfam" id="PF00717">
    <property type="entry name" value="Peptidase_S24"/>
    <property type="match status" value="1"/>
</dbReference>
<dbReference type="AlphaFoldDB" id="A0A378QE42"/>
<name>A0A378QE42_MORLA</name>
<organism evidence="2 3">
    <name type="scientific">Moraxella lacunata</name>
    <dbReference type="NCBI Taxonomy" id="477"/>
    <lineage>
        <taxon>Bacteria</taxon>
        <taxon>Pseudomonadati</taxon>
        <taxon>Pseudomonadota</taxon>
        <taxon>Gammaproteobacteria</taxon>
        <taxon>Moraxellales</taxon>
        <taxon>Moraxellaceae</taxon>
        <taxon>Moraxella</taxon>
    </lineage>
</organism>
<dbReference type="InterPro" id="IPR015927">
    <property type="entry name" value="Peptidase_S24_S26A/B/C"/>
</dbReference>
<dbReference type="SUPFAM" id="SSF47413">
    <property type="entry name" value="lambda repressor-like DNA-binding domains"/>
    <property type="match status" value="1"/>
</dbReference>
<dbReference type="GeneID" id="302269107"/>
<accession>A0A378QE42</accession>
<evidence type="ECO:0000313" key="2">
    <source>
        <dbReference type="EMBL" id="STY99075.1"/>
    </source>
</evidence>
<dbReference type="SUPFAM" id="SSF51306">
    <property type="entry name" value="LexA/Signal peptidase"/>
    <property type="match status" value="1"/>
</dbReference>
<dbReference type="InterPro" id="IPR036286">
    <property type="entry name" value="LexA/Signal_pep-like_sf"/>
</dbReference>
<dbReference type="GO" id="GO:0003677">
    <property type="term" value="F:DNA binding"/>
    <property type="evidence" value="ECO:0007669"/>
    <property type="project" value="InterPro"/>
</dbReference>
<evidence type="ECO:0000259" key="1">
    <source>
        <dbReference type="Pfam" id="PF00717"/>
    </source>
</evidence>
<proteinExistence type="predicted"/>